<dbReference type="Proteomes" id="UP001501126">
    <property type="component" value="Unassembled WGS sequence"/>
</dbReference>
<dbReference type="Gene3D" id="3.90.870.10">
    <property type="entry name" value="DHBP synthase"/>
    <property type="match status" value="1"/>
</dbReference>
<comment type="similarity">
    <text evidence="2">Belongs to the SUA5 family.</text>
</comment>
<reference evidence="14" key="1">
    <citation type="journal article" date="2019" name="Int. J. Syst. Evol. Microbiol.">
        <title>The Global Catalogue of Microorganisms (GCM) 10K type strain sequencing project: providing services to taxonomists for standard genome sequencing and annotation.</title>
        <authorList>
            <consortium name="The Broad Institute Genomics Platform"/>
            <consortium name="The Broad Institute Genome Sequencing Center for Infectious Disease"/>
            <person name="Wu L."/>
            <person name="Ma J."/>
        </authorList>
    </citation>
    <scope>NUCLEOTIDE SEQUENCE [LARGE SCALE GENOMIC DNA]</scope>
    <source>
        <strain evidence="14">JCM 16083</strain>
    </source>
</reference>
<protein>
    <recommendedName>
        <fullName evidence="10">L-threonylcarbamoyladenylate synthase</fullName>
        <ecNumber evidence="3">2.7.7.87</ecNumber>
    </recommendedName>
    <alternativeName>
        <fullName evidence="10">L-threonylcarbamoyladenylate synthase</fullName>
    </alternativeName>
</protein>
<dbReference type="PANTHER" id="PTHR17490:SF16">
    <property type="entry name" value="THREONYLCARBAMOYL-AMP SYNTHASE"/>
    <property type="match status" value="1"/>
</dbReference>
<dbReference type="PANTHER" id="PTHR17490">
    <property type="entry name" value="SUA5"/>
    <property type="match status" value="1"/>
</dbReference>
<comment type="catalytic activity">
    <reaction evidence="11">
        <text>L-threonine + hydrogencarbonate + ATP = L-threonylcarbamoyladenylate + diphosphate + H2O</text>
        <dbReference type="Rhea" id="RHEA:36407"/>
        <dbReference type="ChEBI" id="CHEBI:15377"/>
        <dbReference type="ChEBI" id="CHEBI:17544"/>
        <dbReference type="ChEBI" id="CHEBI:30616"/>
        <dbReference type="ChEBI" id="CHEBI:33019"/>
        <dbReference type="ChEBI" id="CHEBI:57926"/>
        <dbReference type="ChEBI" id="CHEBI:73682"/>
        <dbReference type="EC" id="2.7.7.87"/>
    </reaction>
</comment>
<evidence type="ECO:0000256" key="4">
    <source>
        <dbReference type="ARBA" id="ARBA00022490"/>
    </source>
</evidence>
<keyword evidence="9" id="KW-0067">ATP-binding</keyword>
<dbReference type="SUPFAM" id="SSF55821">
    <property type="entry name" value="YrdC/RibB"/>
    <property type="match status" value="1"/>
</dbReference>
<evidence type="ECO:0000256" key="3">
    <source>
        <dbReference type="ARBA" id="ARBA00012584"/>
    </source>
</evidence>
<organism evidence="13 14">
    <name type="scientific">Wandonia haliotis</name>
    <dbReference type="NCBI Taxonomy" id="574963"/>
    <lineage>
        <taxon>Bacteria</taxon>
        <taxon>Pseudomonadati</taxon>
        <taxon>Bacteroidota</taxon>
        <taxon>Flavobacteriia</taxon>
        <taxon>Flavobacteriales</taxon>
        <taxon>Crocinitomicaceae</taxon>
        <taxon>Wandonia</taxon>
    </lineage>
</organism>
<gene>
    <name evidence="13" type="ORF">GCM10009118_18730</name>
</gene>
<dbReference type="Pfam" id="PF01300">
    <property type="entry name" value="Sua5_yciO_yrdC"/>
    <property type="match status" value="1"/>
</dbReference>
<dbReference type="EMBL" id="BAAAFH010000011">
    <property type="protein sequence ID" value="GAA0875464.1"/>
    <property type="molecule type" value="Genomic_DNA"/>
</dbReference>
<evidence type="ECO:0000256" key="8">
    <source>
        <dbReference type="ARBA" id="ARBA00022741"/>
    </source>
</evidence>
<proteinExistence type="inferred from homology"/>
<evidence type="ECO:0000313" key="13">
    <source>
        <dbReference type="EMBL" id="GAA0875464.1"/>
    </source>
</evidence>
<evidence type="ECO:0000256" key="7">
    <source>
        <dbReference type="ARBA" id="ARBA00022695"/>
    </source>
</evidence>
<keyword evidence="8" id="KW-0547">Nucleotide-binding</keyword>
<dbReference type="InterPro" id="IPR017945">
    <property type="entry name" value="DHBP_synth_RibB-like_a/b_dom"/>
</dbReference>
<name>A0ABP3Y1L4_9FLAO</name>
<dbReference type="EC" id="2.7.7.87" evidence="3"/>
<evidence type="ECO:0000256" key="6">
    <source>
        <dbReference type="ARBA" id="ARBA00022694"/>
    </source>
</evidence>
<keyword evidence="5" id="KW-0808">Transferase</keyword>
<dbReference type="PROSITE" id="PS51163">
    <property type="entry name" value="YRDC"/>
    <property type="match status" value="1"/>
</dbReference>
<dbReference type="RefSeq" id="WP_343786980.1">
    <property type="nucleotide sequence ID" value="NZ_BAAAFH010000011.1"/>
</dbReference>
<evidence type="ECO:0000313" key="14">
    <source>
        <dbReference type="Proteomes" id="UP001501126"/>
    </source>
</evidence>
<accession>A0ABP3Y1L4</accession>
<dbReference type="InterPro" id="IPR006070">
    <property type="entry name" value="Sua5-like_dom"/>
</dbReference>
<comment type="subcellular location">
    <subcellularLocation>
        <location evidence="1">Cytoplasm</location>
    </subcellularLocation>
</comment>
<evidence type="ECO:0000256" key="11">
    <source>
        <dbReference type="ARBA" id="ARBA00048366"/>
    </source>
</evidence>
<evidence type="ECO:0000256" key="10">
    <source>
        <dbReference type="ARBA" id="ARBA00029774"/>
    </source>
</evidence>
<dbReference type="NCBIfam" id="TIGR00057">
    <property type="entry name" value="L-threonylcarbamoyladenylate synthase"/>
    <property type="match status" value="1"/>
</dbReference>
<evidence type="ECO:0000256" key="5">
    <source>
        <dbReference type="ARBA" id="ARBA00022679"/>
    </source>
</evidence>
<sequence>MSDFLKATEVIRSGGVILYPTDTIWGLGCDPSNSEAVKKVMVIKQRDESKSFILLVDSVPMLERFVPEFPEICYDLIDTAIDPLTIIYPTSQGLSSLVTGQDGSIGIRVTQDPFCKKLIQTLRRPILSTSANISGKPFPTDIESVDENIVRQIDFTLNNPNFKSSETPSKIIKIGKNGEIELIRR</sequence>
<dbReference type="InterPro" id="IPR050156">
    <property type="entry name" value="TC-AMP_synthase_SUA5"/>
</dbReference>
<feature type="domain" description="YrdC-like" evidence="12">
    <location>
        <begin position="1"/>
        <end position="185"/>
    </location>
</feature>
<keyword evidence="6" id="KW-0819">tRNA processing</keyword>
<comment type="caution">
    <text evidence="13">The sequence shown here is derived from an EMBL/GenBank/DDBJ whole genome shotgun (WGS) entry which is preliminary data.</text>
</comment>
<evidence type="ECO:0000256" key="1">
    <source>
        <dbReference type="ARBA" id="ARBA00004496"/>
    </source>
</evidence>
<evidence type="ECO:0000256" key="2">
    <source>
        <dbReference type="ARBA" id="ARBA00007663"/>
    </source>
</evidence>
<evidence type="ECO:0000259" key="12">
    <source>
        <dbReference type="PROSITE" id="PS51163"/>
    </source>
</evidence>
<keyword evidence="4" id="KW-0963">Cytoplasm</keyword>
<evidence type="ECO:0000256" key="9">
    <source>
        <dbReference type="ARBA" id="ARBA00022840"/>
    </source>
</evidence>
<keyword evidence="7" id="KW-0548">Nucleotidyltransferase</keyword>
<keyword evidence="14" id="KW-1185">Reference proteome</keyword>